<dbReference type="GO" id="GO:0030497">
    <property type="term" value="P:fatty acid elongation"/>
    <property type="evidence" value="ECO:0007669"/>
    <property type="project" value="TreeGrafter"/>
</dbReference>
<evidence type="ECO:0000259" key="3">
    <source>
        <dbReference type="SMART" id="SM00822"/>
    </source>
</evidence>
<evidence type="ECO:0000313" key="5">
    <source>
        <dbReference type="Proteomes" id="UP000192448"/>
    </source>
</evidence>
<dbReference type="InterPro" id="IPR020904">
    <property type="entry name" value="Sc_DH/Rdtase_CS"/>
</dbReference>
<dbReference type="InterPro" id="IPR002347">
    <property type="entry name" value="SDR_fam"/>
</dbReference>
<evidence type="ECO:0000256" key="2">
    <source>
        <dbReference type="ARBA" id="ARBA00023002"/>
    </source>
</evidence>
<dbReference type="PANTHER" id="PTHR42760:SF135">
    <property type="entry name" value="BLL7886 PROTEIN"/>
    <property type="match status" value="1"/>
</dbReference>
<keyword evidence="2" id="KW-0560">Oxidoreductase</keyword>
<dbReference type="PANTHER" id="PTHR42760">
    <property type="entry name" value="SHORT-CHAIN DEHYDROGENASES/REDUCTASES FAMILY MEMBER"/>
    <property type="match status" value="1"/>
</dbReference>
<dbReference type="Pfam" id="PF13561">
    <property type="entry name" value="adh_short_C2"/>
    <property type="match status" value="1"/>
</dbReference>
<name>A0A1X0A8G3_9MYCO</name>
<organism evidence="4 5">
    <name type="scientific">Mycobacterium aquaticum</name>
    <dbReference type="NCBI Taxonomy" id="1927124"/>
    <lineage>
        <taxon>Bacteria</taxon>
        <taxon>Bacillati</taxon>
        <taxon>Actinomycetota</taxon>
        <taxon>Actinomycetes</taxon>
        <taxon>Mycobacteriales</taxon>
        <taxon>Mycobacteriaceae</taxon>
        <taxon>Mycobacterium</taxon>
    </lineage>
</organism>
<dbReference type="GO" id="GO:0016616">
    <property type="term" value="F:oxidoreductase activity, acting on the CH-OH group of donors, NAD or NADP as acceptor"/>
    <property type="evidence" value="ECO:0007669"/>
    <property type="project" value="UniProtKB-ARBA"/>
</dbReference>
<dbReference type="PRINTS" id="PR00081">
    <property type="entry name" value="GDHRDH"/>
</dbReference>
<protein>
    <recommendedName>
        <fullName evidence="3">Ketoreductase domain-containing protein</fullName>
    </recommendedName>
</protein>
<dbReference type="OrthoDB" id="286404at2"/>
<accession>A0A1X0A8G3</accession>
<evidence type="ECO:0000313" key="4">
    <source>
        <dbReference type="EMBL" id="ORA26302.1"/>
    </source>
</evidence>
<dbReference type="FunFam" id="3.40.50.720:FF:000084">
    <property type="entry name" value="Short-chain dehydrogenase reductase"/>
    <property type="match status" value="1"/>
</dbReference>
<comment type="similarity">
    <text evidence="1">Belongs to the short-chain dehydrogenases/reductases (SDR) family.</text>
</comment>
<dbReference type="InterPro" id="IPR036291">
    <property type="entry name" value="NAD(P)-bd_dom_sf"/>
</dbReference>
<reference evidence="4 5" key="1">
    <citation type="submission" date="2017-02" db="EMBL/GenBank/DDBJ databases">
        <title>The new phylogeny of genus Mycobacterium.</title>
        <authorList>
            <person name="Tortoli E."/>
            <person name="Trovato A."/>
            <person name="Cirillo D.M."/>
        </authorList>
    </citation>
    <scope>NUCLEOTIDE SEQUENCE [LARGE SCALE GENOMIC DNA]</scope>
    <source>
        <strain evidence="4 5">RW6</strain>
    </source>
</reference>
<gene>
    <name evidence="4" type="ORF">BST13_32100</name>
</gene>
<evidence type="ECO:0000256" key="1">
    <source>
        <dbReference type="ARBA" id="ARBA00006484"/>
    </source>
</evidence>
<dbReference type="NCBIfam" id="NF005559">
    <property type="entry name" value="PRK07231.1"/>
    <property type="match status" value="1"/>
</dbReference>
<dbReference type="PROSITE" id="PS00061">
    <property type="entry name" value="ADH_SHORT"/>
    <property type="match status" value="1"/>
</dbReference>
<dbReference type="SMART" id="SM00822">
    <property type="entry name" value="PKS_KR"/>
    <property type="match status" value="1"/>
</dbReference>
<keyword evidence="5" id="KW-1185">Reference proteome</keyword>
<comment type="caution">
    <text evidence="4">The sequence shown here is derived from an EMBL/GenBank/DDBJ whole genome shotgun (WGS) entry which is preliminary data.</text>
</comment>
<dbReference type="InterPro" id="IPR057326">
    <property type="entry name" value="KR_dom"/>
</dbReference>
<dbReference type="Gene3D" id="3.40.50.720">
    <property type="entry name" value="NAD(P)-binding Rossmann-like Domain"/>
    <property type="match status" value="1"/>
</dbReference>
<dbReference type="AlphaFoldDB" id="A0A1X0A8G3"/>
<dbReference type="EMBL" id="MVHF01000050">
    <property type="protein sequence ID" value="ORA26302.1"/>
    <property type="molecule type" value="Genomic_DNA"/>
</dbReference>
<sequence>MPEAFDLSGQVALVTGAGRGLGAEAAQSLAQAGALVVVTGRSLDAINHTCSLITDRGGRALAKILDVNDEQSVAQVMAETNTEAGRLDILVNNAGVEHEAKALDTTAADWSRVIDTNLGGTFLCTQKFALAGDSTSPRTVINLSSITATAAVKGQAAYCASKAGVEGLTRALALEFAPLNIRVNALAPGYFLTSMSSLVADDPELAKRVVRKIPLRRFGAPAEIGGPIVFLASSASSYMTGATLHFDGGYTAQ</sequence>
<dbReference type="PRINTS" id="PR00080">
    <property type="entry name" value="SDRFAMILY"/>
</dbReference>
<dbReference type="SUPFAM" id="SSF51735">
    <property type="entry name" value="NAD(P)-binding Rossmann-fold domains"/>
    <property type="match status" value="1"/>
</dbReference>
<dbReference type="Proteomes" id="UP000192448">
    <property type="component" value="Unassembled WGS sequence"/>
</dbReference>
<dbReference type="RefSeq" id="WP_083169344.1">
    <property type="nucleotide sequence ID" value="NZ_MVHF01000050.1"/>
</dbReference>
<dbReference type="STRING" id="1927124.BST13_32100"/>
<feature type="domain" description="Ketoreductase" evidence="3">
    <location>
        <begin position="10"/>
        <end position="189"/>
    </location>
</feature>
<proteinExistence type="inferred from homology"/>